<feature type="compositionally biased region" description="Low complexity" evidence="2">
    <location>
        <begin position="238"/>
        <end position="260"/>
    </location>
</feature>
<dbReference type="PANTHER" id="PTHR31017">
    <property type="entry name" value="LATE SECRETORY PATHWAY PROTEIN AVL9-RELATED"/>
    <property type="match status" value="1"/>
</dbReference>
<comment type="caution">
    <text evidence="4">The sequence shown here is derived from an EMBL/GenBank/DDBJ whole genome shotgun (WGS) entry which is preliminary data.</text>
</comment>
<feature type="region of interest" description="Disordered" evidence="2">
    <location>
        <begin position="802"/>
        <end position="882"/>
    </location>
</feature>
<proteinExistence type="inferred from homology"/>
<dbReference type="PANTHER" id="PTHR31017:SF1">
    <property type="entry name" value="LATE SECRETORY PATHWAY PROTEIN AVL9 HOMOLOG"/>
    <property type="match status" value="1"/>
</dbReference>
<feature type="domain" description="UDENN" evidence="3">
    <location>
        <begin position="317"/>
        <end position="742"/>
    </location>
</feature>
<feature type="compositionally biased region" description="Basic and acidic residues" evidence="2">
    <location>
        <begin position="1"/>
        <end position="11"/>
    </location>
</feature>
<comment type="similarity">
    <text evidence="1">Belongs to the AVL9 family.</text>
</comment>
<dbReference type="InterPro" id="IPR018307">
    <property type="entry name" value="ABL9/DENND6_dom"/>
</dbReference>
<feature type="compositionally biased region" description="Polar residues" evidence="2">
    <location>
        <begin position="90"/>
        <end position="111"/>
    </location>
</feature>
<evidence type="ECO:0000313" key="4">
    <source>
        <dbReference type="EMBL" id="KAK7677278.1"/>
    </source>
</evidence>
<gene>
    <name evidence="4" type="ORF">QCA50_019779</name>
</gene>
<evidence type="ECO:0000313" key="5">
    <source>
        <dbReference type="Proteomes" id="UP001385951"/>
    </source>
</evidence>
<dbReference type="InterPro" id="IPR051731">
    <property type="entry name" value="DENND11/AVL9_GEFs"/>
</dbReference>
<feature type="compositionally biased region" description="Pro residues" evidence="2">
    <location>
        <begin position="209"/>
        <end position="228"/>
    </location>
</feature>
<feature type="compositionally biased region" description="Pro residues" evidence="2">
    <location>
        <begin position="261"/>
        <end position="274"/>
    </location>
</feature>
<dbReference type="InterPro" id="IPR037516">
    <property type="entry name" value="Tripartite_DENN"/>
</dbReference>
<feature type="compositionally biased region" description="Polar residues" evidence="2">
    <location>
        <begin position="830"/>
        <end position="854"/>
    </location>
</feature>
<sequence>MSDAHDDHDSSPKQPSYLDAEPTPLKPNFVLDLPPVKNKAGLRSSLSSDNDTASQRSISLSSNSGSPATKSINLDDDNHDDIRPRPVSFYAQTTPDPESDLTSHITTSPHTPLSLIRDSLGLTSPFTPQSSIMSSNSTRTVTDDHPSRDSTAYPLSLSSDLSSEMDDDRDMFMKRFGDDEGEEESPVTSLAPSLVDKIENKPLVLTSSSPPPPVPPLPPLPSLPPTPPKDVNKPFVPIPLSLSSTATTLVTSPPSRSPSLPQSPPTATYPPKPIQQPMSDRQSIASFATNSSGATTYSKKARPESLLVQMPEGRLVLGIALVDFNHLVGPKIEFSRGEIFEDEEIAKILPFLALPDGAHLTSEDYSYFHLVPSSPNPTTLFGISCNRQIKAADLTYKEADVTRSTVQKAIVVLASKPVFGPIRDRLGVVTQTLFAQCDFSDLSILDAFHDSLEGSLRGQLTESGLYMGTSLRELVHTFRQRTLVLIKALMLQKRVMFYGHPVEKLCTYQYSLVTLVPGLLHNLDDCGSPPLTSRANSLQRPTELKTSDHKSMRAFVGLPLDLFGKDAFFQPYLPLQQLDILKDTKSWLCGSTNSIVAQQKEVDLLINIELNTFEFRDPKLERSAGLTPADRKWMDDIVKDVNDGWDQQGATGGMHFKGSDDYLRQKFDDYISGALSCVKYTDFMSKGSANGVIISDGSGDPNAINDFNMLWISEFRKTNAYEVWDRVTDPVLFDIIEPRHPCGERPTVVADIGLRLSEGIQDLKLDQQLAPAREAVARTFTAGSTGFLNAVAGVRGRWMQRSASSSSSINETAATSASGSTVEVNKSDISDTASIRSRQGSINVPDSDAGNTTAVPPGQTPSSGIRPLSLASTRSTASVPATPEVKTTLGSWGAGIGSFFSARASRLSTPQGISASTPPRQTSPSPAPSRATSMSLGNPTPGSVPSSQTNQGHESAGTGYAV</sequence>
<protein>
    <recommendedName>
        <fullName evidence="3">UDENN domain-containing protein</fullName>
    </recommendedName>
</protein>
<feature type="compositionally biased region" description="Low complexity" evidence="2">
    <location>
        <begin position="802"/>
        <end position="818"/>
    </location>
</feature>
<accession>A0AAW0FA38</accession>
<dbReference type="Proteomes" id="UP001385951">
    <property type="component" value="Unassembled WGS sequence"/>
</dbReference>
<feature type="compositionally biased region" description="Polar residues" evidence="2">
    <location>
        <begin position="934"/>
        <end position="953"/>
    </location>
</feature>
<dbReference type="AlphaFoldDB" id="A0AAW0FA38"/>
<evidence type="ECO:0000259" key="3">
    <source>
        <dbReference type="PROSITE" id="PS50211"/>
    </source>
</evidence>
<feature type="compositionally biased region" description="Polar residues" evidence="2">
    <location>
        <begin position="121"/>
        <end position="140"/>
    </location>
</feature>
<organism evidence="4 5">
    <name type="scientific">Cerrena zonata</name>
    <dbReference type="NCBI Taxonomy" id="2478898"/>
    <lineage>
        <taxon>Eukaryota</taxon>
        <taxon>Fungi</taxon>
        <taxon>Dikarya</taxon>
        <taxon>Basidiomycota</taxon>
        <taxon>Agaricomycotina</taxon>
        <taxon>Agaricomycetes</taxon>
        <taxon>Polyporales</taxon>
        <taxon>Cerrenaceae</taxon>
        <taxon>Cerrena</taxon>
    </lineage>
</organism>
<feature type="compositionally biased region" description="Polar residues" evidence="2">
    <location>
        <begin position="870"/>
        <end position="879"/>
    </location>
</feature>
<name>A0AAW0FA38_9APHY</name>
<dbReference type="PROSITE" id="PS50211">
    <property type="entry name" value="DENN"/>
    <property type="match status" value="1"/>
</dbReference>
<feature type="region of interest" description="Disordered" evidence="2">
    <location>
        <begin position="909"/>
        <end position="962"/>
    </location>
</feature>
<feature type="compositionally biased region" description="Polar residues" evidence="2">
    <location>
        <begin position="44"/>
        <end position="72"/>
    </location>
</feature>
<keyword evidence="5" id="KW-1185">Reference proteome</keyword>
<feature type="region of interest" description="Disordered" evidence="2">
    <location>
        <begin position="1"/>
        <end position="281"/>
    </location>
</feature>
<dbReference type="Pfam" id="PF09794">
    <property type="entry name" value="Avl9"/>
    <property type="match status" value="1"/>
</dbReference>
<feature type="compositionally biased region" description="Low complexity" evidence="2">
    <location>
        <begin position="914"/>
        <end position="933"/>
    </location>
</feature>
<evidence type="ECO:0000256" key="1">
    <source>
        <dbReference type="ARBA" id="ARBA00038178"/>
    </source>
</evidence>
<dbReference type="EMBL" id="JASBNA010000092">
    <property type="protein sequence ID" value="KAK7677278.1"/>
    <property type="molecule type" value="Genomic_DNA"/>
</dbReference>
<evidence type="ECO:0000256" key="2">
    <source>
        <dbReference type="SAM" id="MobiDB-lite"/>
    </source>
</evidence>
<reference evidence="4 5" key="1">
    <citation type="submission" date="2022-09" db="EMBL/GenBank/DDBJ databases">
        <authorList>
            <person name="Palmer J.M."/>
        </authorList>
    </citation>
    <scope>NUCLEOTIDE SEQUENCE [LARGE SCALE GENOMIC DNA]</scope>
    <source>
        <strain evidence="4 5">DSM 7382</strain>
    </source>
</reference>
<dbReference type="GO" id="GO:0005737">
    <property type="term" value="C:cytoplasm"/>
    <property type="evidence" value="ECO:0007669"/>
    <property type="project" value="TreeGrafter"/>
</dbReference>